<organism evidence="1 2">
    <name type="scientific">Taxus chinensis</name>
    <name type="common">Chinese yew</name>
    <name type="synonym">Taxus wallichiana var. chinensis</name>
    <dbReference type="NCBI Taxonomy" id="29808"/>
    <lineage>
        <taxon>Eukaryota</taxon>
        <taxon>Viridiplantae</taxon>
        <taxon>Streptophyta</taxon>
        <taxon>Embryophyta</taxon>
        <taxon>Tracheophyta</taxon>
        <taxon>Spermatophyta</taxon>
        <taxon>Pinopsida</taxon>
        <taxon>Pinidae</taxon>
        <taxon>Conifers II</taxon>
        <taxon>Cupressales</taxon>
        <taxon>Taxaceae</taxon>
        <taxon>Taxus</taxon>
    </lineage>
</organism>
<evidence type="ECO:0000313" key="1">
    <source>
        <dbReference type="EMBL" id="KAH9318499.1"/>
    </source>
</evidence>
<evidence type="ECO:0000313" key="2">
    <source>
        <dbReference type="Proteomes" id="UP000824469"/>
    </source>
</evidence>
<reference evidence="1 2" key="1">
    <citation type="journal article" date="2021" name="Nat. Plants">
        <title>The Taxus genome provides insights into paclitaxel biosynthesis.</title>
        <authorList>
            <person name="Xiong X."/>
            <person name="Gou J."/>
            <person name="Liao Q."/>
            <person name="Li Y."/>
            <person name="Zhou Q."/>
            <person name="Bi G."/>
            <person name="Li C."/>
            <person name="Du R."/>
            <person name="Wang X."/>
            <person name="Sun T."/>
            <person name="Guo L."/>
            <person name="Liang H."/>
            <person name="Lu P."/>
            <person name="Wu Y."/>
            <person name="Zhang Z."/>
            <person name="Ro D.K."/>
            <person name="Shang Y."/>
            <person name="Huang S."/>
            <person name="Yan J."/>
        </authorList>
    </citation>
    <scope>NUCLEOTIDE SEQUENCE [LARGE SCALE GENOMIC DNA]</scope>
    <source>
        <strain evidence="1">Ta-2019</strain>
    </source>
</reference>
<gene>
    <name evidence="1" type="ORF">KI387_020268</name>
</gene>
<name>A0AA38LAW4_TAXCH</name>
<comment type="caution">
    <text evidence="1">The sequence shown here is derived from an EMBL/GenBank/DDBJ whole genome shotgun (WGS) entry which is preliminary data.</text>
</comment>
<keyword evidence="2" id="KW-1185">Reference proteome</keyword>
<proteinExistence type="predicted"/>
<dbReference type="AlphaFoldDB" id="A0AA38LAW4"/>
<sequence>MLSENKMDDLSSINSEDLEQCFDTLNESTSYDYWDSESAETTNDEVNLCLIELIGEVDKTSEVILACDADEEHVHEFCSDVLSDSLVNLDCLSHVPIDLGLNCNDLVTGLVTVQKTRMLD</sequence>
<protein>
    <submittedName>
        <fullName evidence="1">Uncharacterized protein</fullName>
    </submittedName>
</protein>
<accession>A0AA38LAW4</accession>
<dbReference type="Proteomes" id="UP000824469">
    <property type="component" value="Unassembled WGS sequence"/>
</dbReference>
<dbReference type="EMBL" id="JAHRHJ020000004">
    <property type="protein sequence ID" value="KAH9318499.1"/>
    <property type="molecule type" value="Genomic_DNA"/>
</dbReference>